<proteinExistence type="predicted"/>
<sequence length="99" mass="11885">MHTQVSQFIVRVKIPDPLLNISKFPNTYIPYWPWTDRHTLCYLSSQTKIIHIIAPHQRYNDDLVFLPKIMRSLNYFYSGGDTQYNEMKLLLFPKCYSNR</sequence>
<protein>
    <submittedName>
        <fullName evidence="1">Uncharacterized protein</fullName>
    </submittedName>
</protein>
<gene>
    <name evidence="1" type="ORF">EB796_019956</name>
</gene>
<reference evidence="1" key="1">
    <citation type="submission" date="2020-06" db="EMBL/GenBank/DDBJ databases">
        <title>Draft genome of Bugula neritina, a colonial animal packing powerful symbionts and potential medicines.</title>
        <authorList>
            <person name="Rayko M."/>
        </authorList>
    </citation>
    <scope>NUCLEOTIDE SEQUENCE [LARGE SCALE GENOMIC DNA]</scope>
    <source>
        <strain evidence="1">Kwan_BN1</strain>
    </source>
</reference>
<keyword evidence="2" id="KW-1185">Reference proteome</keyword>
<dbReference type="Proteomes" id="UP000593567">
    <property type="component" value="Unassembled WGS sequence"/>
</dbReference>
<evidence type="ECO:0000313" key="1">
    <source>
        <dbReference type="EMBL" id="KAF6021734.1"/>
    </source>
</evidence>
<dbReference type="EMBL" id="VXIV02002969">
    <property type="protein sequence ID" value="KAF6021734.1"/>
    <property type="molecule type" value="Genomic_DNA"/>
</dbReference>
<organism evidence="1 2">
    <name type="scientific">Bugula neritina</name>
    <name type="common">Brown bryozoan</name>
    <name type="synonym">Sertularia neritina</name>
    <dbReference type="NCBI Taxonomy" id="10212"/>
    <lineage>
        <taxon>Eukaryota</taxon>
        <taxon>Metazoa</taxon>
        <taxon>Spiralia</taxon>
        <taxon>Lophotrochozoa</taxon>
        <taxon>Bryozoa</taxon>
        <taxon>Gymnolaemata</taxon>
        <taxon>Cheilostomatida</taxon>
        <taxon>Flustrina</taxon>
        <taxon>Buguloidea</taxon>
        <taxon>Bugulidae</taxon>
        <taxon>Bugula</taxon>
    </lineage>
</organism>
<dbReference type="AlphaFoldDB" id="A0A7J7J7K0"/>
<accession>A0A7J7J7K0</accession>
<evidence type="ECO:0000313" key="2">
    <source>
        <dbReference type="Proteomes" id="UP000593567"/>
    </source>
</evidence>
<name>A0A7J7J7K0_BUGNE</name>
<comment type="caution">
    <text evidence="1">The sequence shown here is derived from an EMBL/GenBank/DDBJ whole genome shotgun (WGS) entry which is preliminary data.</text>
</comment>